<reference evidence="1" key="1">
    <citation type="journal article" date="2021" name="Nat. Commun.">
        <title>Genetic determinants of endophytism in the Arabidopsis root mycobiome.</title>
        <authorList>
            <person name="Mesny F."/>
            <person name="Miyauchi S."/>
            <person name="Thiergart T."/>
            <person name="Pickel B."/>
            <person name="Atanasova L."/>
            <person name="Karlsson M."/>
            <person name="Huettel B."/>
            <person name="Barry K.W."/>
            <person name="Haridas S."/>
            <person name="Chen C."/>
            <person name="Bauer D."/>
            <person name="Andreopoulos W."/>
            <person name="Pangilinan J."/>
            <person name="LaButti K."/>
            <person name="Riley R."/>
            <person name="Lipzen A."/>
            <person name="Clum A."/>
            <person name="Drula E."/>
            <person name="Henrissat B."/>
            <person name="Kohler A."/>
            <person name="Grigoriev I.V."/>
            <person name="Martin F.M."/>
            <person name="Hacquard S."/>
        </authorList>
    </citation>
    <scope>NUCLEOTIDE SEQUENCE</scope>
    <source>
        <strain evidence="1">MPI-CAGE-CH-0235</strain>
    </source>
</reference>
<sequence>MTKPLLPPFPSWLSLLMLQSLNPWIFNFWSPSKLHLSHWLACSFDRSTAKSGHPFEAPNLAALTMRLLTLSTVPHPTPGPCRSPLH</sequence>
<dbReference type="EMBL" id="JAGPNK010000004">
    <property type="protein sequence ID" value="KAH7322761.1"/>
    <property type="molecule type" value="Genomic_DNA"/>
</dbReference>
<dbReference type="Proteomes" id="UP000813444">
    <property type="component" value="Unassembled WGS sequence"/>
</dbReference>
<name>A0A8K0SZ58_9HYPO</name>
<proteinExistence type="predicted"/>
<dbReference type="AlphaFoldDB" id="A0A8K0SZ58"/>
<keyword evidence="2" id="KW-1185">Reference proteome</keyword>
<evidence type="ECO:0000313" key="2">
    <source>
        <dbReference type="Proteomes" id="UP000813444"/>
    </source>
</evidence>
<accession>A0A8K0SZ58</accession>
<protein>
    <submittedName>
        <fullName evidence="1">Uncharacterized protein</fullName>
    </submittedName>
</protein>
<comment type="caution">
    <text evidence="1">The sequence shown here is derived from an EMBL/GenBank/DDBJ whole genome shotgun (WGS) entry which is preliminary data.</text>
</comment>
<evidence type="ECO:0000313" key="1">
    <source>
        <dbReference type="EMBL" id="KAH7322761.1"/>
    </source>
</evidence>
<gene>
    <name evidence="1" type="ORF">B0I35DRAFT_187152</name>
</gene>
<organism evidence="1 2">
    <name type="scientific">Stachybotrys elegans</name>
    <dbReference type="NCBI Taxonomy" id="80388"/>
    <lineage>
        <taxon>Eukaryota</taxon>
        <taxon>Fungi</taxon>
        <taxon>Dikarya</taxon>
        <taxon>Ascomycota</taxon>
        <taxon>Pezizomycotina</taxon>
        <taxon>Sordariomycetes</taxon>
        <taxon>Hypocreomycetidae</taxon>
        <taxon>Hypocreales</taxon>
        <taxon>Stachybotryaceae</taxon>
        <taxon>Stachybotrys</taxon>
    </lineage>
</organism>